<dbReference type="AlphaFoldDB" id="A0A820GLL0"/>
<sequence>MLLTYRFVIFDNVKRKILFFALDATASQNVVLDNVNPTSNDDDLDCVQIEKRSILHTQLRKLGIQIEYADKNFQIDFI</sequence>
<organism evidence="1 2">
    <name type="scientific">Rotaria sordida</name>
    <dbReference type="NCBI Taxonomy" id="392033"/>
    <lineage>
        <taxon>Eukaryota</taxon>
        <taxon>Metazoa</taxon>
        <taxon>Spiralia</taxon>
        <taxon>Gnathifera</taxon>
        <taxon>Rotifera</taxon>
        <taxon>Eurotatoria</taxon>
        <taxon>Bdelloidea</taxon>
        <taxon>Philodinida</taxon>
        <taxon>Philodinidae</taxon>
        <taxon>Rotaria</taxon>
    </lineage>
</organism>
<proteinExistence type="predicted"/>
<gene>
    <name evidence="1" type="ORF">OTI717_LOCUS41357</name>
</gene>
<protein>
    <submittedName>
        <fullName evidence="1">Uncharacterized protein</fullName>
    </submittedName>
</protein>
<evidence type="ECO:0000313" key="2">
    <source>
        <dbReference type="Proteomes" id="UP000663823"/>
    </source>
</evidence>
<evidence type="ECO:0000313" key="1">
    <source>
        <dbReference type="EMBL" id="CAF4279169.1"/>
    </source>
</evidence>
<reference evidence="1" key="1">
    <citation type="submission" date="2021-02" db="EMBL/GenBank/DDBJ databases">
        <authorList>
            <person name="Nowell W R."/>
        </authorList>
    </citation>
    <scope>NUCLEOTIDE SEQUENCE</scope>
</reference>
<dbReference type="EMBL" id="CAJOAX010040404">
    <property type="protein sequence ID" value="CAF4279169.1"/>
    <property type="molecule type" value="Genomic_DNA"/>
</dbReference>
<name>A0A820GLL0_9BILA</name>
<accession>A0A820GLL0</accession>
<comment type="caution">
    <text evidence="1">The sequence shown here is derived from an EMBL/GenBank/DDBJ whole genome shotgun (WGS) entry which is preliminary data.</text>
</comment>
<dbReference type="Proteomes" id="UP000663823">
    <property type="component" value="Unassembled WGS sequence"/>
</dbReference>